<dbReference type="InterPro" id="IPR036390">
    <property type="entry name" value="WH_DNA-bd_sf"/>
</dbReference>
<dbReference type="Proteomes" id="UP000326202">
    <property type="component" value="Chromosome"/>
</dbReference>
<keyword evidence="3" id="KW-1185">Reference proteome</keyword>
<dbReference type="InterPro" id="IPR036388">
    <property type="entry name" value="WH-like_DNA-bd_sf"/>
</dbReference>
<reference evidence="2 3" key="1">
    <citation type="submission" date="2019-08" db="EMBL/GenBank/DDBJ databases">
        <title>Hyperibacter terrae gen. nov., sp. nov. and Hyperibacter viscosus sp. nov., two new members in the family Rhodospirillaceae isolated from the rhizosphere of Hypericum perforatum.</title>
        <authorList>
            <person name="Noviana Z."/>
        </authorList>
    </citation>
    <scope>NUCLEOTIDE SEQUENCE [LARGE SCALE GENOMIC DNA]</scope>
    <source>
        <strain evidence="2 3">R5913</strain>
    </source>
</reference>
<proteinExistence type="predicted"/>
<dbReference type="PANTHER" id="PTHR33221">
    <property type="entry name" value="WINGED HELIX-TURN-HELIX TRANSCRIPTIONAL REGULATOR, RRF2 FAMILY"/>
    <property type="match status" value="1"/>
</dbReference>
<name>A0A5J6MRD4_9PROT</name>
<organism evidence="2 3">
    <name type="scientific">Hypericibacter terrae</name>
    <dbReference type="NCBI Taxonomy" id="2602015"/>
    <lineage>
        <taxon>Bacteria</taxon>
        <taxon>Pseudomonadati</taxon>
        <taxon>Pseudomonadota</taxon>
        <taxon>Alphaproteobacteria</taxon>
        <taxon>Rhodospirillales</taxon>
        <taxon>Dongiaceae</taxon>
        <taxon>Hypericibacter</taxon>
    </lineage>
</organism>
<dbReference type="PANTHER" id="PTHR33221:SF4">
    <property type="entry name" value="HTH-TYPE TRANSCRIPTIONAL REPRESSOR NSRR"/>
    <property type="match status" value="1"/>
</dbReference>
<dbReference type="GO" id="GO:0003700">
    <property type="term" value="F:DNA-binding transcription factor activity"/>
    <property type="evidence" value="ECO:0007669"/>
    <property type="project" value="TreeGrafter"/>
</dbReference>
<dbReference type="RefSeq" id="WP_151179731.1">
    <property type="nucleotide sequence ID" value="NZ_CP042906.1"/>
</dbReference>
<dbReference type="Gene3D" id="1.10.10.10">
    <property type="entry name" value="Winged helix-like DNA-binding domain superfamily/Winged helix DNA-binding domain"/>
    <property type="match status" value="1"/>
</dbReference>
<dbReference type="GO" id="GO:0005829">
    <property type="term" value="C:cytosol"/>
    <property type="evidence" value="ECO:0007669"/>
    <property type="project" value="TreeGrafter"/>
</dbReference>
<dbReference type="OrthoDB" id="9795923at2"/>
<dbReference type="GO" id="GO:0003677">
    <property type="term" value="F:DNA binding"/>
    <property type="evidence" value="ECO:0007669"/>
    <property type="project" value="UniProtKB-KW"/>
</dbReference>
<dbReference type="AlphaFoldDB" id="A0A5J6MRD4"/>
<dbReference type="InterPro" id="IPR000944">
    <property type="entry name" value="Tscrpt_reg_Rrf2"/>
</dbReference>
<keyword evidence="1" id="KW-0238">DNA-binding</keyword>
<evidence type="ECO:0000313" key="3">
    <source>
        <dbReference type="Proteomes" id="UP000326202"/>
    </source>
</evidence>
<sequence>MRLTLGTDYALRTLIYVGTNAGRLTTIAEIARSFDISKTHLMKVVNRLGQQGYLEPVRGKGGGLRLGKPPDRINLGAVVRETEEDLAVMGCLSGKGFCRIEGCCVLRRALREATDAFLRTLDGYTLADLLVPRAKLARSLGLAPEAPPAA</sequence>
<protein>
    <submittedName>
        <fullName evidence="2">HTH-type transcriptional repressor NsrR</fullName>
    </submittedName>
</protein>
<accession>A0A5J6MRD4</accession>
<dbReference type="PROSITE" id="PS51197">
    <property type="entry name" value="HTH_RRF2_2"/>
    <property type="match status" value="1"/>
</dbReference>
<dbReference type="NCBIfam" id="TIGR00738">
    <property type="entry name" value="rrf2_super"/>
    <property type="match status" value="1"/>
</dbReference>
<dbReference type="EMBL" id="CP042906">
    <property type="protein sequence ID" value="QEX19687.1"/>
    <property type="molecule type" value="Genomic_DNA"/>
</dbReference>
<dbReference type="SUPFAM" id="SSF46785">
    <property type="entry name" value="Winged helix' DNA-binding domain"/>
    <property type="match status" value="1"/>
</dbReference>
<evidence type="ECO:0000313" key="2">
    <source>
        <dbReference type="EMBL" id="QEX19687.1"/>
    </source>
</evidence>
<gene>
    <name evidence="2" type="primary">nsrR</name>
    <name evidence="2" type="ORF">FRZ44_50020</name>
</gene>
<dbReference type="Pfam" id="PF02082">
    <property type="entry name" value="Rrf2"/>
    <property type="match status" value="1"/>
</dbReference>
<evidence type="ECO:0000256" key="1">
    <source>
        <dbReference type="ARBA" id="ARBA00023125"/>
    </source>
</evidence>
<dbReference type="KEGG" id="htq:FRZ44_50020"/>